<dbReference type="PROSITE" id="PS51756">
    <property type="entry name" value="LXG"/>
    <property type="match status" value="1"/>
</dbReference>
<name>A0A2I7ZJZ4_9BACI</name>
<protein>
    <recommendedName>
        <fullName evidence="2">LXG domain-containing protein</fullName>
    </recommendedName>
</protein>
<feature type="domain" description="LXG" evidence="2">
    <location>
        <begin position="66"/>
        <end position="301"/>
    </location>
</feature>
<sequence>MERSYLYWQEDSQKLTAFLFNSKRIWIFRPDPLDSFLWMSRVYSPIIFYKVVNSILIVTLVLEENVMKTLDVQALHKAIDHTLEQLKKQSDEMAKVKKSVEAITSLDDALKGKGGDAIRAFYEECHTPFLQFYETFIDEYESALKKIKNALNSLEPNHHGYISQTFLEHDLEQGLNAADRTTKHLVSKANAAIAKVSHIVDLPDLNDNDFHEQNRKALTNINQTIEKLHTFDREQTSALKTAENDLETMQQYIKRLEKMYTGPKIEIATYQKGSILKPDELDALSGNQEAAMGVMLDKLDKRSKLEKEISEVSEHDVKMYKLKKKLENASNSEEYIKIAKEIGYENLDSDQKLYLWLLEKKKYVESDPIGFVDGVKDNLVDTGVGLWDAVTHPMETLEGIGNAIIHPVDTFNIIKKDIEESFERDVINGDSYSRSHWFGYALTTVGTSIVGTKGTDKLSKVSKAGKIGKAGSKVKAASKKAVSKTIKVSKEAVEKSVASFQKTMQRVASKVKGIHIHNPFEPQVQLAGGGKVPYNAIDGENFKDTLIRRIKELADVEKGDIRINKATSEKVVNALSNFKSRKMTFGNQRFLLDKKGMKHILERHHPEYWDGSVKTTQSFFKKDLSIEDIANAIESILKQNRGVLTEKDFRGTTGKQQITGTYNGVKYVVGFKKGRIGQFYPVE</sequence>
<proteinExistence type="inferred from homology"/>
<geneLocation type="plasmid" evidence="3">
    <name>unnamed3</name>
</geneLocation>
<dbReference type="Pfam" id="PF04740">
    <property type="entry name" value="LXG"/>
    <property type="match status" value="1"/>
</dbReference>
<accession>A0A2I7ZJZ4</accession>
<evidence type="ECO:0000259" key="2">
    <source>
        <dbReference type="PROSITE" id="PS51756"/>
    </source>
</evidence>
<dbReference type="InterPro" id="IPR051768">
    <property type="entry name" value="Bact_secretion_toxin"/>
</dbReference>
<organism evidence="3">
    <name type="scientific">Bacillus glycinifermentans</name>
    <dbReference type="NCBI Taxonomy" id="1664069"/>
    <lineage>
        <taxon>Bacteria</taxon>
        <taxon>Bacillati</taxon>
        <taxon>Bacillota</taxon>
        <taxon>Bacilli</taxon>
        <taxon>Bacillales</taxon>
        <taxon>Bacillaceae</taxon>
        <taxon>Bacillus</taxon>
    </lineage>
</organism>
<dbReference type="PANTHER" id="PTHR34976">
    <property type="entry name" value="RIBONUCLEASE YQCG-RELATED"/>
    <property type="match status" value="1"/>
</dbReference>
<keyword evidence="3" id="KW-0614">Plasmid</keyword>
<dbReference type="EMBL" id="MF996511">
    <property type="protein sequence ID" value="AUS92915.1"/>
    <property type="molecule type" value="Genomic_DNA"/>
</dbReference>
<reference evidence="3" key="1">
    <citation type="submission" date="2017-09" db="EMBL/GenBank/DDBJ databases">
        <title>Sequences of three plasmids isolated from Bacillus glycinfermentans NCCP 15922.</title>
        <authorList>
            <person name="Yu W.-S."/>
            <person name="Do H.-N."/>
            <person name="Cheong H.-M."/>
            <person name="Hwang K.-J."/>
        </authorList>
    </citation>
    <scope>NUCLEOTIDE SEQUENCE</scope>
    <source>
        <strain evidence="3">KBN06P03352</strain>
        <plasmid evidence="3">unnamed3</plasmid>
    </source>
</reference>
<dbReference type="AlphaFoldDB" id="A0A2I7ZJZ4"/>
<evidence type="ECO:0000256" key="1">
    <source>
        <dbReference type="ARBA" id="ARBA00034117"/>
    </source>
</evidence>
<dbReference type="InterPro" id="IPR006829">
    <property type="entry name" value="LXG_dom"/>
</dbReference>
<dbReference type="PANTHER" id="PTHR34976:SF2">
    <property type="entry name" value="TYPE VII SECRETION SYSTEM PROTEIN ESSD"/>
    <property type="match status" value="1"/>
</dbReference>
<evidence type="ECO:0000313" key="3">
    <source>
        <dbReference type="EMBL" id="AUS92915.1"/>
    </source>
</evidence>
<comment type="similarity">
    <text evidence="1">In the N-terminal section; belongs to the LXG family.</text>
</comment>